<name>A0A975BWN7_9BACT</name>
<evidence type="ECO:0000313" key="2">
    <source>
        <dbReference type="EMBL" id="QTA92897.1"/>
    </source>
</evidence>
<dbReference type="RefSeq" id="WP_207680076.1">
    <property type="nucleotide sequence ID" value="NZ_CP061800.1"/>
</dbReference>
<proteinExistence type="predicted"/>
<reference evidence="2" key="1">
    <citation type="journal article" date="2021" name="Microb. Physiol.">
        <title>Proteogenomic Insights into the Physiology of Marine, Sulfate-Reducing, Filamentous Desulfonema limicola and Desulfonema magnum.</title>
        <authorList>
            <person name="Schnaars V."/>
            <person name="Wohlbrand L."/>
            <person name="Scheve S."/>
            <person name="Hinrichs C."/>
            <person name="Reinhardt R."/>
            <person name="Rabus R."/>
        </authorList>
    </citation>
    <scope>NUCLEOTIDE SEQUENCE</scope>
    <source>
        <strain evidence="2">4be13</strain>
    </source>
</reference>
<dbReference type="SUPFAM" id="SSF51206">
    <property type="entry name" value="cAMP-binding domain-like"/>
    <property type="match status" value="1"/>
</dbReference>
<dbReference type="Pfam" id="PF00027">
    <property type="entry name" value="cNMP_binding"/>
    <property type="match status" value="1"/>
</dbReference>
<dbReference type="InterPro" id="IPR018490">
    <property type="entry name" value="cNMP-bd_dom_sf"/>
</dbReference>
<dbReference type="CDD" id="cd00038">
    <property type="entry name" value="CAP_ED"/>
    <property type="match status" value="1"/>
</dbReference>
<keyword evidence="3" id="KW-1185">Reference proteome</keyword>
<gene>
    <name evidence="2" type="ORF">dnm_089900</name>
</gene>
<organism evidence="2 3">
    <name type="scientific">Desulfonema magnum</name>
    <dbReference type="NCBI Taxonomy" id="45655"/>
    <lineage>
        <taxon>Bacteria</taxon>
        <taxon>Pseudomonadati</taxon>
        <taxon>Thermodesulfobacteriota</taxon>
        <taxon>Desulfobacteria</taxon>
        <taxon>Desulfobacterales</taxon>
        <taxon>Desulfococcaceae</taxon>
        <taxon>Desulfonema</taxon>
    </lineage>
</organism>
<dbReference type="AlphaFoldDB" id="A0A975BWN7"/>
<evidence type="ECO:0000313" key="3">
    <source>
        <dbReference type="Proteomes" id="UP000663722"/>
    </source>
</evidence>
<sequence length="149" mass="17077">MVDPNILKSIPFFEELSDEMIERLVSVAQLQKYETGDYLNKRKKAADYFYIILEGEISLQMESLTGKTVRLETISVGGAIGFSSLIEMEKKAYLSDAKTLTPVTVLRFLADDLTLLFYQDFELGFLIMKKIALVAKRRLMYRTHPIPKV</sequence>
<dbReference type="InterPro" id="IPR014710">
    <property type="entry name" value="RmlC-like_jellyroll"/>
</dbReference>
<dbReference type="KEGG" id="dmm:dnm_089900"/>
<protein>
    <submittedName>
        <fullName evidence="2">Cyclic nucleotide-binding domain-containing protein</fullName>
    </submittedName>
</protein>
<dbReference type="EMBL" id="CP061800">
    <property type="protein sequence ID" value="QTA92897.1"/>
    <property type="molecule type" value="Genomic_DNA"/>
</dbReference>
<dbReference type="Gene3D" id="2.60.120.10">
    <property type="entry name" value="Jelly Rolls"/>
    <property type="match status" value="1"/>
</dbReference>
<dbReference type="SMART" id="SM00100">
    <property type="entry name" value="cNMP"/>
    <property type="match status" value="1"/>
</dbReference>
<accession>A0A975BWN7</accession>
<dbReference type="Proteomes" id="UP000663722">
    <property type="component" value="Chromosome"/>
</dbReference>
<feature type="domain" description="Cyclic nucleotide-binding" evidence="1">
    <location>
        <begin position="12"/>
        <end position="92"/>
    </location>
</feature>
<dbReference type="PROSITE" id="PS50042">
    <property type="entry name" value="CNMP_BINDING_3"/>
    <property type="match status" value="1"/>
</dbReference>
<dbReference type="InterPro" id="IPR000595">
    <property type="entry name" value="cNMP-bd_dom"/>
</dbReference>
<evidence type="ECO:0000259" key="1">
    <source>
        <dbReference type="PROSITE" id="PS50042"/>
    </source>
</evidence>